<dbReference type="GO" id="GO:0032259">
    <property type="term" value="P:methylation"/>
    <property type="evidence" value="ECO:0007669"/>
    <property type="project" value="UniProtKB-KW"/>
</dbReference>
<dbReference type="PANTHER" id="PTHR34203:SF15">
    <property type="entry name" value="SLL1173 PROTEIN"/>
    <property type="match status" value="1"/>
</dbReference>
<evidence type="ECO:0000259" key="1">
    <source>
        <dbReference type="Pfam" id="PF05050"/>
    </source>
</evidence>
<accession>A0ABV9KZI2</accession>
<comment type="caution">
    <text evidence="2">The sequence shown here is derived from an EMBL/GenBank/DDBJ whole genome shotgun (WGS) entry which is preliminary data.</text>
</comment>
<dbReference type="Pfam" id="PF05050">
    <property type="entry name" value="Methyltransf_21"/>
    <property type="match status" value="1"/>
</dbReference>
<dbReference type="Proteomes" id="UP001596023">
    <property type="component" value="Unassembled WGS sequence"/>
</dbReference>
<keyword evidence="2" id="KW-0808">Transferase</keyword>
<keyword evidence="3" id="KW-1185">Reference proteome</keyword>
<dbReference type="InterPro" id="IPR052514">
    <property type="entry name" value="SAM-dependent_MTase"/>
</dbReference>
<sequence>MKNSIKKIIFRCLSLENYLRLLQRSFFVMYKQGLLKNKKEYEYHYYIRNLIHEGDVVIDIGANLGYYSILMSSWVGKSGMVYSVEPIALYNKIFNEKARKRKNIILYPYALGKEEKDVTLVCSPNVGYLRTGLPHVYDPQRDGDIQNQEFTFDAKMKIPSVLFSSVDRLDYIKCDIEGFEYVVLSDMESIIDKFKPVVQVEVWGENEKPVKELFENLGYIPCKLYDGQLTSDEEVLKDLSGDYLFIHAESRGCSGVQS</sequence>
<feature type="domain" description="Methyltransferase FkbM" evidence="1">
    <location>
        <begin position="59"/>
        <end position="218"/>
    </location>
</feature>
<evidence type="ECO:0000313" key="2">
    <source>
        <dbReference type="EMBL" id="MFC4675431.1"/>
    </source>
</evidence>
<reference evidence="3" key="1">
    <citation type="journal article" date="2019" name="Int. J. Syst. Evol. Microbiol.">
        <title>The Global Catalogue of Microorganisms (GCM) 10K type strain sequencing project: providing services to taxonomists for standard genome sequencing and annotation.</title>
        <authorList>
            <consortium name="The Broad Institute Genomics Platform"/>
            <consortium name="The Broad Institute Genome Sequencing Center for Infectious Disease"/>
            <person name="Wu L."/>
            <person name="Ma J."/>
        </authorList>
    </citation>
    <scope>NUCLEOTIDE SEQUENCE [LARGE SCALE GENOMIC DNA]</scope>
    <source>
        <strain evidence="3">CCUG 66188</strain>
    </source>
</reference>
<dbReference type="EMBL" id="JBHSGN010000100">
    <property type="protein sequence ID" value="MFC4675431.1"/>
    <property type="molecule type" value="Genomic_DNA"/>
</dbReference>
<dbReference type="GO" id="GO:0008168">
    <property type="term" value="F:methyltransferase activity"/>
    <property type="evidence" value="ECO:0007669"/>
    <property type="project" value="UniProtKB-KW"/>
</dbReference>
<evidence type="ECO:0000313" key="3">
    <source>
        <dbReference type="Proteomes" id="UP001596023"/>
    </source>
</evidence>
<proteinExistence type="predicted"/>
<gene>
    <name evidence="2" type="ORF">ACFO6W_17195</name>
</gene>
<dbReference type="Gene3D" id="3.40.50.150">
    <property type="entry name" value="Vaccinia Virus protein VP39"/>
    <property type="match status" value="1"/>
</dbReference>
<dbReference type="NCBIfam" id="TIGR01444">
    <property type="entry name" value="fkbM_fam"/>
    <property type="match status" value="1"/>
</dbReference>
<name>A0ABV9KZI2_9BACT</name>
<protein>
    <submittedName>
        <fullName evidence="2">FkbM family methyltransferase</fullName>
    </submittedName>
</protein>
<keyword evidence="2" id="KW-0489">Methyltransferase</keyword>
<organism evidence="2 3">
    <name type="scientific">Dysgonomonas termitidis</name>
    <dbReference type="NCBI Taxonomy" id="1516126"/>
    <lineage>
        <taxon>Bacteria</taxon>
        <taxon>Pseudomonadati</taxon>
        <taxon>Bacteroidota</taxon>
        <taxon>Bacteroidia</taxon>
        <taxon>Bacteroidales</taxon>
        <taxon>Dysgonomonadaceae</taxon>
        <taxon>Dysgonomonas</taxon>
    </lineage>
</organism>
<dbReference type="PANTHER" id="PTHR34203">
    <property type="entry name" value="METHYLTRANSFERASE, FKBM FAMILY PROTEIN"/>
    <property type="match status" value="1"/>
</dbReference>
<dbReference type="InterPro" id="IPR006342">
    <property type="entry name" value="FkbM_mtfrase"/>
</dbReference>
<dbReference type="SUPFAM" id="SSF53335">
    <property type="entry name" value="S-adenosyl-L-methionine-dependent methyltransferases"/>
    <property type="match status" value="1"/>
</dbReference>
<dbReference type="InterPro" id="IPR029063">
    <property type="entry name" value="SAM-dependent_MTases_sf"/>
</dbReference>